<evidence type="ECO:0000259" key="9">
    <source>
        <dbReference type="Pfam" id="PF05193"/>
    </source>
</evidence>
<dbReference type="GO" id="GO:0006508">
    <property type="term" value="P:proteolysis"/>
    <property type="evidence" value="ECO:0007669"/>
    <property type="project" value="UniProtKB-KW"/>
</dbReference>
<evidence type="ECO:0000256" key="3">
    <source>
        <dbReference type="ARBA" id="ARBA00022723"/>
    </source>
</evidence>
<dbReference type="InterPro" id="IPR054734">
    <property type="entry name" value="PqqF-like_C_4"/>
</dbReference>
<dbReference type="Pfam" id="PF16187">
    <property type="entry name" value="Peptidase_M16_M"/>
    <property type="match status" value="1"/>
</dbReference>
<comment type="caution">
    <text evidence="12">The sequence shown here is derived from an EMBL/GenBank/DDBJ whole genome shotgun (WGS) entry which is preliminary data.</text>
</comment>
<evidence type="ECO:0000256" key="2">
    <source>
        <dbReference type="ARBA" id="ARBA00022670"/>
    </source>
</evidence>
<name>A0ABD3R9Q5_9STRA</name>
<gene>
    <name evidence="12" type="ORF">ACHAXA_005798</name>
</gene>
<evidence type="ECO:0008006" key="14">
    <source>
        <dbReference type="Google" id="ProtNLM"/>
    </source>
</evidence>
<evidence type="ECO:0000313" key="13">
    <source>
        <dbReference type="Proteomes" id="UP001530377"/>
    </source>
</evidence>
<keyword evidence="2" id="KW-0645">Protease</keyword>
<feature type="region of interest" description="Disordered" evidence="7">
    <location>
        <begin position="1"/>
        <end position="45"/>
    </location>
</feature>
<keyword evidence="5" id="KW-0862">Zinc</keyword>
<feature type="region of interest" description="Disordered" evidence="7">
    <location>
        <begin position="99"/>
        <end position="133"/>
    </location>
</feature>
<dbReference type="InterPro" id="IPR007863">
    <property type="entry name" value="Peptidase_M16_C"/>
</dbReference>
<dbReference type="InterPro" id="IPR032632">
    <property type="entry name" value="Peptidase_M16_M"/>
</dbReference>
<evidence type="ECO:0000256" key="5">
    <source>
        <dbReference type="ARBA" id="ARBA00022833"/>
    </source>
</evidence>
<dbReference type="PANTHER" id="PTHR43690:SF18">
    <property type="entry name" value="INSULIN-DEGRADING ENZYME-RELATED"/>
    <property type="match status" value="1"/>
</dbReference>
<evidence type="ECO:0000259" key="10">
    <source>
        <dbReference type="Pfam" id="PF16187"/>
    </source>
</evidence>
<sequence length="1299" mass="143020">MGPTTHAAATTTTSSSYTSYTSHPSDHRRLGGHESLPPPIVTSIDRGLDDDIDDVYPMTRSTSSIGGFSRLLFIVAGSARAFHPPSDLLVAATRRRRSFGSASIPRRTIPPTPPSNGGEGDDGSGGGSDRRRRAVAVVATAATAGLGEGHIVVVDGGGGGVDVENARLGGTDGSSDTTNAATTILADDDAFVKSLPDGRRYRALALPNGLIALLASDPNADVEAASVHVRAGHFDDPIHRPGLAHFHEHMLFLGTEKYPNENEYEDYLGRNGGMSNAYTDMEDTNYYFNVSPLDHGDDVVDDDVDGGVAAVGEGAGGGGGGGGRSIHGAVGCARSIRSILHFPPLRRVDAREGTQGRSFGIFERSGAAITRPSPTAAIPTSSGRWARGRGGSYSFGGGTSPRDDLVKFWTEKYHAGNIRLCVVGRASLDDLQRTVEGTFGAVRPPPPDFVANGIVDRANAGMLLLPGEGEYRVRDDGGDFVFQTEHSTYSPNVAFGREELGLVREVIPLVESRTIKIFSACPPLDDPVLRESRPFRVLSHLVGHESPGSLHHLLMEEGWINSLSSGTGVSTTDFCLSNIAITLTPRGMRDRDKVLAKTWQWLALIKDAVMNDPHGVIEQYHNELRTLTETSFKFREMGDPTDFCSAAAERLFDYEPSKILLASAEVGDYDVDVARAFLERLTPENSLVVITGPELEDEEIEKSEVSARDAEWQMEERYGARYRQIRISDELAEAWNHPTEIDSRLCLPGLNEFIPKDLSLRCDDAEHQATFDPNVDYRKEHPKLLIDTPKLRMWHKMDRTFRVPKMSIRLQLTSPNIYRSPRAITLNRLFQKVLTDDLNSYVYDASVAGCSYSVDCVPSAYRLAVSGYSEKIPHLLDVVTSRIASLIGEMKEGDEAHPALAELFHKAKENLLRQTKNYIYDSPYETGSYNLRVLSETPVWHIDDYVREMEGPDAEAEPLTMKECAEVAEQCLFGRMKAVSLCIGNIDEKGSHEVEEVISNHFLKKRPLIDGETPRFRSLRMPNKAEAIKIFGAPTESSELPIVYEAVAYSEDEKNNSVEVMMQTASSYELGFEGLAIQELIGSMAYNSAFNQLRTKEQLGYIVSAFVKKITGGGNAFCIVVQSSSTLPPALEERCLRWVEQFRQELDEMPDERFAMEAAAVKANLLEKDIKLSEEISSVWGEILSTVPHSEHFKNPVFDRVEKFAAVLTLDDANDDSGVDGGSDTRLYKSAAELKKRVLQFYDEYFMSPDRRAVSSRVYNPKARALFDKNIGKPGVISSYDDARKLKQHLTSYPTAPYW</sequence>
<dbReference type="Pfam" id="PF05193">
    <property type="entry name" value="Peptidase_M16_C"/>
    <property type="match status" value="1"/>
</dbReference>
<dbReference type="GO" id="GO:0046872">
    <property type="term" value="F:metal ion binding"/>
    <property type="evidence" value="ECO:0007669"/>
    <property type="project" value="UniProtKB-KW"/>
</dbReference>
<dbReference type="EMBL" id="JALLPB020000395">
    <property type="protein sequence ID" value="KAL3809582.1"/>
    <property type="molecule type" value="Genomic_DNA"/>
</dbReference>
<keyword evidence="3" id="KW-0479">Metal-binding</keyword>
<dbReference type="Pfam" id="PF00675">
    <property type="entry name" value="Peptidase_M16"/>
    <property type="match status" value="1"/>
</dbReference>
<proteinExistence type="inferred from homology"/>
<evidence type="ECO:0000313" key="12">
    <source>
        <dbReference type="EMBL" id="KAL3809582.1"/>
    </source>
</evidence>
<dbReference type="Gene3D" id="3.30.830.10">
    <property type="entry name" value="Metalloenzyme, LuxS/M16 peptidase-like"/>
    <property type="match status" value="5"/>
</dbReference>
<dbReference type="PANTHER" id="PTHR43690">
    <property type="entry name" value="NARDILYSIN"/>
    <property type="match status" value="1"/>
</dbReference>
<evidence type="ECO:0000256" key="4">
    <source>
        <dbReference type="ARBA" id="ARBA00022801"/>
    </source>
</evidence>
<evidence type="ECO:0000256" key="7">
    <source>
        <dbReference type="SAM" id="MobiDB-lite"/>
    </source>
</evidence>
<feature type="compositionally biased region" description="Low complexity" evidence="7">
    <location>
        <begin position="1"/>
        <end position="23"/>
    </location>
</feature>
<dbReference type="Proteomes" id="UP001530377">
    <property type="component" value="Unassembled WGS sequence"/>
</dbReference>
<dbReference type="InterPro" id="IPR050626">
    <property type="entry name" value="Peptidase_M16"/>
</dbReference>
<evidence type="ECO:0000256" key="1">
    <source>
        <dbReference type="ARBA" id="ARBA00007261"/>
    </source>
</evidence>
<dbReference type="InterPro" id="IPR011765">
    <property type="entry name" value="Pept_M16_N"/>
</dbReference>
<keyword evidence="13" id="KW-1185">Reference proteome</keyword>
<evidence type="ECO:0000259" key="8">
    <source>
        <dbReference type="Pfam" id="PF00675"/>
    </source>
</evidence>
<dbReference type="InterPro" id="IPR011249">
    <property type="entry name" value="Metalloenz_LuxS/M16"/>
</dbReference>
<organism evidence="12 13">
    <name type="scientific">Cyclostephanos tholiformis</name>
    <dbReference type="NCBI Taxonomy" id="382380"/>
    <lineage>
        <taxon>Eukaryota</taxon>
        <taxon>Sar</taxon>
        <taxon>Stramenopiles</taxon>
        <taxon>Ochrophyta</taxon>
        <taxon>Bacillariophyta</taxon>
        <taxon>Coscinodiscophyceae</taxon>
        <taxon>Thalassiosirophycidae</taxon>
        <taxon>Stephanodiscales</taxon>
        <taxon>Stephanodiscaceae</taxon>
        <taxon>Cyclostephanos</taxon>
    </lineage>
</organism>
<protein>
    <recommendedName>
        <fullName evidence="14">Insulin-degrading enzyme</fullName>
    </recommendedName>
</protein>
<keyword evidence="4" id="KW-0378">Hydrolase</keyword>
<dbReference type="SUPFAM" id="SSF63411">
    <property type="entry name" value="LuxS/MPP-like metallohydrolase"/>
    <property type="match status" value="5"/>
</dbReference>
<feature type="domain" description="Peptidase M16 C-terminal" evidence="9">
    <location>
        <begin position="402"/>
        <end position="608"/>
    </location>
</feature>
<dbReference type="Pfam" id="PF22456">
    <property type="entry name" value="PqqF-like_C_4"/>
    <property type="match status" value="1"/>
</dbReference>
<evidence type="ECO:0000259" key="11">
    <source>
        <dbReference type="Pfam" id="PF22456"/>
    </source>
</evidence>
<feature type="domain" description="Peptidase M16 middle/third" evidence="10">
    <location>
        <begin position="632"/>
        <end position="947"/>
    </location>
</feature>
<comment type="similarity">
    <text evidence="1">Belongs to the peptidase M16 family.</text>
</comment>
<dbReference type="GO" id="GO:0008237">
    <property type="term" value="F:metallopeptidase activity"/>
    <property type="evidence" value="ECO:0007669"/>
    <property type="project" value="UniProtKB-KW"/>
</dbReference>
<keyword evidence="6" id="KW-0482">Metalloprotease</keyword>
<feature type="domain" description="Peptidase M16 N-terminal" evidence="8">
    <location>
        <begin position="213"/>
        <end position="292"/>
    </location>
</feature>
<reference evidence="12 13" key="1">
    <citation type="submission" date="2024-10" db="EMBL/GenBank/DDBJ databases">
        <title>Updated reference genomes for cyclostephanoid diatoms.</title>
        <authorList>
            <person name="Roberts W.R."/>
            <person name="Alverson A.J."/>
        </authorList>
    </citation>
    <scope>NUCLEOTIDE SEQUENCE [LARGE SCALE GENOMIC DNA]</scope>
    <source>
        <strain evidence="12 13">AJA228-03</strain>
    </source>
</reference>
<evidence type="ECO:0000256" key="6">
    <source>
        <dbReference type="ARBA" id="ARBA00023049"/>
    </source>
</evidence>
<feature type="domain" description="Coenzyme PQQ synthesis protein F-like C-terminal lobe" evidence="11">
    <location>
        <begin position="1083"/>
        <end position="1180"/>
    </location>
</feature>
<accession>A0ABD3R9Q5</accession>